<dbReference type="SUPFAM" id="SSF53335">
    <property type="entry name" value="S-adenosyl-L-methionine-dependent methyltransferases"/>
    <property type="match status" value="1"/>
</dbReference>
<evidence type="ECO:0000313" key="9">
    <source>
        <dbReference type="EMBL" id="ADN02104.1"/>
    </source>
</evidence>
<dbReference type="Pfam" id="PF02390">
    <property type="entry name" value="Methyltransf_4"/>
    <property type="match status" value="1"/>
</dbReference>
<feature type="binding site" evidence="7">
    <location>
        <position position="103"/>
    </location>
    <ligand>
        <name>S-adenosyl-L-methionine</name>
        <dbReference type="ChEBI" id="CHEBI:59789"/>
    </ligand>
</feature>
<dbReference type="HOGENOM" id="CLU_078981_0_0_12"/>
<dbReference type="GO" id="GO:0008176">
    <property type="term" value="F:tRNA (guanine(46)-N7)-methyltransferase activity"/>
    <property type="evidence" value="ECO:0007669"/>
    <property type="project" value="UniProtKB-UniRule"/>
</dbReference>
<proteinExistence type="inferred from homology"/>
<dbReference type="HAMAP" id="MF_01057">
    <property type="entry name" value="tRNA_methyltr_TrmB"/>
    <property type="match status" value="1"/>
</dbReference>
<comment type="similarity">
    <text evidence="7">Belongs to the class I-like SAM-binding methyltransferase superfamily. TrmB family.</text>
</comment>
<dbReference type="eggNOG" id="COG0220">
    <property type="taxonomic scope" value="Bacteria"/>
</dbReference>
<comment type="caution">
    <text evidence="7">Lacks conserved residue(s) required for the propagation of feature annotation.</text>
</comment>
<sequence>MPTGRTSSASPAIRWGSKRRPNTSSSNWEGCSKVLQEDSFSPTIAHMTSGWGVRTYAPRQGRITKGQRRALDALKPLYAVDLTGGRRPVASLFPRPFDRYVLEIGFGMGDATVALAERFPGTGFLGVEIHSPGVGKVLREIHTKGLDNLRVVQADVFLVFEQLLLPDSFDGVHIFFPDPWPKRKHHKRRMIQSPFLDILHPFMKEGAYLYITTDWEDYASQILQVCSSHPAFVNEYGGFAPRQVWRPVTKYERKGAREHHPIWEVFLFKRTSSPG</sequence>
<feature type="binding site" evidence="7">
    <location>
        <position position="214"/>
    </location>
    <ligand>
        <name>substrate</name>
    </ligand>
</feature>
<feature type="binding site" evidence="7">
    <location>
        <begin position="249"/>
        <end position="252"/>
    </location>
    <ligand>
        <name>substrate</name>
    </ligand>
</feature>
<keyword evidence="4 7" id="KW-0808">Transferase</keyword>
<evidence type="ECO:0000256" key="8">
    <source>
        <dbReference type="SAM" id="MobiDB-lite"/>
    </source>
</evidence>
<evidence type="ECO:0000313" key="10">
    <source>
        <dbReference type="Proteomes" id="UP000001296"/>
    </source>
</evidence>
<dbReference type="KEGG" id="sta:STHERM_c11620"/>
<evidence type="ECO:0000256" key="3">
    <source>
        <dbReference type="ARBA" id="ARBA00022603"/>
    </source>
</evidence>
<dbReference type="Proteomes" id="UP000001296">
    <property type="component" value="Chromosome"/>
</dbReference>
<dbReference type="PANTHER" id="PTHR23417:SF14">
    <property type="entry name" value="PENTACOTRIPEPTIDE-REPEAT REGION OF PRORP DOMAIN-CONTAINING PROTEIN"/>
    <property type="match status" value="1"/>
</dbReference>
<organism evidence="9 10">
    <name type="scientific">Winmispira thermophila (strain ATCC 49972 / DSM 6192 / RI 19.B1)</name>
    <name type="common">Spirochaeta thermophila</name>
    <dbReference type="NCBI Taxonomy" id="665571"/>
    <lineage>
        <taxon>Bacteria</taxon>
        <taxon>Pseudomonadati</taxon>
        <taxon>Spirochaetota</taxon>
        <taxon>Spirochaetia</taxon>
        <taxon>Winmispirales</taxon>
        <taxon>Winmispiraceae</taxon>
        <taxon>Winmispira</taxon>
    </lineage>
</organism>
<feature type="region of interest" description="Disordered" evidence="8">
    <location>
        <begin position="1"/>
        <end position="29"/>
    </location>
</feature>
<keyword evidence="6 7" id="KW-0819">tRNA processing</keyword>
<protein>
    <recommendedName>
        <fullName evidence="7">tRNA (guanine-N(7)-)-methyltransferase</fullName>
        <ecNumber evidence="7">2.1.1.33</ecNumber>
    </recommendedName>
    <alternativeName>
        <fullName evidence="7">tRNA (guanine(46)-N(7))-methyltransferase</fullName>
    </alternativeName>
    <alternativeName>
        <fullName evidence="7">tRNA(m7G46)-methyltransferase</fullName>
    </alternativeName>
</protein>
<feature type="binding site" evidence="7">
    <location>
        <position position="155"/>
    </location>
    <ligand>
        <name>S-adenosyl-L-methionine</name>
        <dbReference type="ChEBI" id="CHEBI:59789"/>
    </ligand>
</feature>
<evidence type="ECO:0000256" key="1">
    <source>
        <dbReference type="ARBA" id="ARBA00000142"/>
    </source>
</evidence>
<dbReference type="PANTHER" id="PTHR23417">
    <property type="entry name" value="3-DEOXY-D-MANNO-OCTULOSONIC-ACID TRANSFERASE/TRNA GUANINE-N 7 - -METHYLTRANSFERASE"/>
    <property type="match status" value="1"/>
</dbReference>
<keyword evidence="3 7" id="KW-0489">Methyltransferase</keyword>
<dbReference type="EC" id="2.1.1.33" evidence="7"/>
<feature type="binding site" evidence="7">
    <location>
        <position position="128"/>
    </location>
    <ligand>
        <name>S-adenosyl-L-methionine</name>
        <dbReference type="ChEBI" id="CHEBI:59789"/>
    </ligand>
</feature>
<comment type="pathway">
    <text evidence="7">tRNA modification; N(7)-methylguanine-tRNA biosynthesis.</text>
</comment>
<comment type="catalytic activity">
    <reaction evidence="1 7">
        <text>guanosine(46) in tRNA + S-adenosyl-L-methionine = N(7)-methylguanosine(46) in tRNA + S-adenosyl-L-homocysteine</text>
        <dbReference type="Rhea" id="RHEA:42708"/>
        <dbReference type="Rhea" id="RHEA-COMP:10188"/>
        <dbReference type="Rhea" id="RHEA-COMP:10189"/>
        <dbReference type="ChEBI" id="CHEBI:57856"/>
        <dbReference type="ChEBI" id="CHEBI:59789"/>
        <dbReference type="ChEBI" id="CHEBI:74269"/>
        <dbReference type="ChEBI" id="CHEBI:74480"/>
        <dbReference type="EC" id="2.1.1.33"/>
    </reaction>
</comment>
<accession>E0RSW7</accession>
<evidence type="ECO:0000256" key="5">
    <source>
        <dbReference type="ARBA" id="ARBA00022691"/>
    </source>
</evidence>
<dbReference type="NCBIfam" id="TIGR00091">
    <property type="entry name" value="tRNA (guanosine(46)-N7)-methyltransferase TrmB"/>
    <property type="match status" value="1"/>
</dbReference>
<dbReference type="InterPro" id="IPR029063">
    <property type="entry name" value="SAM-dependent_MTases_sf"/>
</dbReference>
<dbReference type="PaxDb" id="665571-STHERM_c11620"/>
<dbReference type="EMBL" id="CP001698">
    <property type="protein sequence ID" value="ADN02104.1"/>
    <property type="molecule type" value="Genomic_DNA"/>
</dbReference>
<dbReference type="CDD" id="cd02440">
    <property type="entry name" value="AdoMet_MTases"/>
    <property type="match status" value="1"/>
</dbReference>
<gene>
    <name evidence="7" type="primary">trmB</name>
    <name evidence="9" type="ordered locus">STHERM_c11620</name>
</gene>
<keyword evidence="5 7" id="KW-0949">S-adenosyl-L-methionine</keyword>
<reference evidence="9 10" key="2">
    <citation type="journal article" date="2010" name="J. Bacteriol.">
        <title>Genome sequence of the polysaccharide-degrading, thermophilic anaerobe Spirochaeta thermophila DSM 6192.</title>
        <authorList>
            <person name="Angelov A."/>
            <person name="Liebl S."/>
            <person name="Ballschmiter M."/>
            <person name="Bomeke M."/>
            <person name="Lehmann R."/>
            <person name="Liesegang H."/>
            <person name="Daniel R."/>
            <person name="Liebl W."/>
        </authorList>
    </citation>
    <scope>NUCLEOTIDE SEQUENCE [LARGE SCALE GENOMIC DNA]</scope>
    <source>
        <strain evidence="10">ATCC 49972 / DSM 6192 / RI 19.B1</strain>
    </source>
</reference>
<comment type="function">
    <text evidence="2 7">Catalyzes the formation of N(7)-methylguanine at position 46 (m7G46) in tRNA.</text>
</comment>
<dbReference type="InterPro" id="IPR003358">
    <property type="entry name" value="tRNA_(Gua-N-7)_MeTrfase_Trmb"/>
</dbReference>
<dbReference type="AlphaFoldDB" id="E0RSW7"/>
<dbReference type="Gene3D" id="3.40.50.150">
    <property type="entry name" value="Vaccinia Virus protein VP39"/>
    <property type="match status" value="1"/>
</dbReference>
<name>E0RSW7_WINT6</name>
<dbReference type="GO" id="GO:0043527">
    <property type="term" value="C:tRNA methyltransferase complex"/>
    <property type="evidence" value="ECO:0007669"/>
    <property type="project" value="TreeGrafter"/>
</dbReference>
<dbReference type="UniPathway" id="UPA00989"/>
<reference key="1">
    <citation type="submission" date="2009-08" db="EMBL/GenBank/DDBJ databases">
        <title>The genome sequence of Spirochaeta thermophila DSM6192.</title>
        <authorList>
            <person name="Angelov A."/>
            <person name="Mientus M."/>
            <person name="Wittenberg S."/>
            <person name="Lehmann R."/>
            <person name="Liesegang H."/>
            <person name="Daniel R."/>
            <person name="Liebl W."/>
        </authorList>
    </citation>
    <scope>NUCLEOTIDE SEQUENCE</scope>
    <source>
        <strain>DSM 6192</strain>
    </source>
</reference>
<evidence type="ECO:0000256" key="4">
    <source>
        <dbReference type="ARBA" id="ARBA00022679"/>
    </source>
</evidence>
<feature type="binding site" evidence="7">
    <location>
        <position position="182"/>
    </location>
    <ligand>
        <name>substrate</name>
    </ligand>
</feature>
<evidence type="ECO:0000256" key="6">
    <source>
        <dbReference type="ARBA" id="ARBA00022694"/>
    </source>
</evidence>
<feature type="compositionally biased region" description="Polar residues" evidence="8">
    <location>
        <begin position="1"/>
        <end position="10"/>
    </location>
</feature>
<dbReference type="PROSITE" id="PS51625">
    <property type="entry name" value="SAM_MT_TRMB"/>
    <property type="match status" value="1"/>
</dbReference>
<evidence type="ECO:0000256" key="2">
    <source>
        <dbReference type="ARBA" id="ARBA00003015"/>
    </source>
</evidence>
<dbReference type="InterPro" id="IPR055361">
    <property type="entry name" value="tRNA_methyltr_TrmB_bact"/>
</dbReference>
<feature type="binding site" evidence="7">
    <location>
        <position position="178"/>
    </location>
    <ligand>
        <name>S-adenosyl-L-methionine</name>
        <dbReference type="ChEBI" id="CHEBI:59789"/>
    </ligand>
</feature>
<evidence type="ECO:0000256" key="7">
    <source>
        <dbReference type="HAMAP-Rule" id="MF_01057"/>
    </source>
</evidence>